<proteinExistence type="predicted"/>
<dbReference type="AlphaFoldDB" id="A0A9X1IN90"/>
<protein>
    <submittedName>
        <fullName evidence="1">Uncharacterized protein</fullName>
    </submittedName>
</protein>
<accession>A0A9X1IN90</accession>
<dbReference type="RefSeq" id="WP_226754910.1">
    <property type="nucleotide sequence ID" value="NZ_JAJATW010000018.1"/>
</dbReference>
<gene>
    <name evidence="1" type="ORF">LG368_11725</name>
</gene>
<evidence type="ECO:0000313" key="1">
    <source>
        <dbReference type="EMBL" id="MCB5162564.1"/>
    </source>
</evidence>
<evidence type="ECO:0000313" key="2">
    <source>
        <dbReference type="Proteomes" id="UP001139095"/>
    </source>
</evidence>
<organism evidence="1 2">
    <name type="scientific">Marinomonas algarum</name>
    <dbReference type="NCBI Taxonomy" id="2883105"/>
    <lineage>
        <taxon>Bacteria</taxon>
        <taxon>Pseudomonadati</taxon>
        <taxon>Pseudomonadota</taxon>
        <taxon>Gammaproteobacteria</taxon>
        <taxon>Oceanospirillales</taxon>
        <taxon>Oceanospirillaceae</taxon>
        <taxon>Marinomonas</taxon>
    </lineage>
</organism>
<sequence>MKVYVTDDFLDFMQTVNIVDSKIAEVAKELSLGLHDGELLPKRMFFIAGWRKADVPKKGKEIPNKLLEAYKLFAEDLLNIPDQKLTKMVEIGLLKEVAYE</sequence>
<reference evidence="1" key="1">
    <citation type="submission" date="2021-10" db="EMBL/GenBank/DDBJ databases">
        <title>Marinomonas pontica sp. nov., isolated from the Black Sea.</title>
        <authorList>
            <person name="Zhao L.-H."/>
            <person name="Xue J.-H."/>
        </authorList>
    </citation>
    <scope>NUCLEOTIDE SEQUENCE</scope>
    <source>
        <strain evidence="1">E8</strain>
    </source>
</reference>
<dbReference type="Proteomes" id="UP001139095">
    <property type="component" value="Unassembled WGS sequence"/>
</dbReference>
<comment type="caution">
    <text evidence="1">The sequence shown here is derived from an EMBL/GenBank/DDBJ whole genome shotgun (WGS) entry which is preliminary data.</text>
</comment>
<keyword evidence="2" id="KW-1185">Reference proteome</keyword>
<dbReference type="EMBL" id="JAJATW010000018">
    <property type="protein sequence ID" value="MCB5162564.1"/>
    <property type="molecule type" value="Genomic_DNA"/>
</dbReference>
<name>A0A9X1IN90_9GAMM</name>